<organism evidence="2 3">
    <name type="scientific">Bacillus cereus</name>
    <dbReference type="NCBI Taxonomy" id="1396"/>
    <lineage>
        <taxon>Bacteria</taxon>
        <taxon>Bacillati</taxon>
        <taxon>Bacillota</taxon>
        <taxon>Bacilli</taxon>
        <taxon>Bacillales</taxon>
        <taxon>Bacillaceae</taxon>
        <taxon>Bacillus</taxon>
        <taxon>Bacillus cereus group</taxon>
    </lineage>
</organism>
<feature type="non-terminal residue" evidence="2">
    <location>
        <position position="1"/>
    </location>
</feature>
<name>A0A2C0EEV1_BACCE</name>
<sequence length="47" mass="5452">QRYRESCAITGKISRRNISLANGQIKVHPKKVKQLIKELKEYLGKID</sequence>
<evidence type="ECO:0000313" key="3">
    <source>
        <dbReference type="Proteomes" id="UP000221438"/>
    </source>
</evidence>
<protein>
    <submittedName>
        <fullName evidence="2">AbrB family transcriptional regulator</fullName>
    </submittedName>
</protein>
<feature type="domain" description="AbrB C-terminal" evidence="1">
    <location>
        <begin position="7"/>
        <end position="41"/>
    </location>
</feature>
<dbReference type="EMBL" id="NUJQ01000058">
    <property type="protein sequence ID" value="PGQ04904.1"/>
    <property type="molecule type" value="Genomic_DNA"/>
</dbReference>
<dbReference type="Proteomes" id="UP000221438">
    <property type="component" value="Unassembled WGS sequence"/>
</dbReference>
<dbReference type="Pfam" id="PF18277">
    <property type="entry name" value="AbrB_C"/>
    <property type="match status" value="1"/>
</dbReference>
<evidence type="ECO:0000259" key="1">
    <source>
        <dbReference type="Pfam" id="PF18277"/>
    </source>
</evidence>
<reference evidence="2 3" key="1">
    <citation type="submission" date="2017-09" db="EMBL/GenBank/DDBJ databases">
        <title>Large-scale bioinformatics analysis of Bacillus genomes uncovers conserved roles of natural products in bacterial physiology.</title>
        <authorList>
            <consortium name="Agbiome Team Llc"/>
            <person name="Bleich R.M."/>
            <person name="Grubbs K.J."/>
            <person name="Santa Maria K.C."/>
            <person name="Allen S.E."/>
            <person name="Farag S."/>
            <person name="Shank E.A."/>
            <person name="Bowers A."/>
        </authorList>
    </citation>
    <scope>NUCLEOTIDE SEQUENCE [LARGE SCALE GENOMIC DNA]</scope>
    <source>
        <strain evidence="2 3">AFS046104</strain>
    </source>
</reference>
<comment type="caution">
    <text evidence="2">The sequence shown here is derived from an EMBL/GenBank/DDBJ whole genome shotgun (WGS) entry which is preliminary data.</text>
</comment>
<evidence type="ECO:0000313" key="2">
    <source>
        <dbReference type="EMBL" id="PGQ04904.1"/>
    </source>
</evidence>
<gene>
    <name evidence="2" type="ORF">COA08_28470</name>
</gene>
<dbReference type="AlphaFoldDB" id="A0A2C0EEV1"/>
<dbReference type="InterPro" id="IPR040678">
    <property type="entry name" value="AbrB_C"/>
</dbReference>
<accession>A0A2C0EEV1</accession>
<proteinExistence type="predicted"/>